<accession>A0ABW4JN01</accession>
<gene>
    <name evidence="3" type="ORF">ACFSB2_23300</name>
</gene>
<keyword evidence="4" id="KW-1185">Reference proteome</keyword>
<dbReference type="EMBL" id="JBHUCX010000095">
    <property type="protein sequence ID" value="MFD1677592.1"/>
    <property type="molecule type" value="Genomic_DNA"/>
</dbReference>
<evidence type="ECO:0000313" key="3">
    <source>
        <dbReference type="EMBL" id="MFD1677592.1"/>
    </source>
</evidence>
<feature type="transmembrane region" description="Helical" evidence="2">
    <location>
        <begin position="96"/>
        <end position="117"/>
    </location>
</feature>
<sequence length="217" mass="24723">MTGPIYRICMFIYKYITLNLLFLVFCIPIVTIPAAMAGLFAVSRKIVYEDEPAIFSVFWMGFRQNLKQSSIVGLAILVLLVLFTIDFRVVHMAFGGVFMIAWDVLMLIAIATFIHVYPLMVHMNLTTRQLVLNALKLTMVKPLLTLCNIVLLLGFIYLSSIIPILFFTFFFSISATMTFWLVDKKYRVIGVSSAEEPETDEQHDGQVTWDSQVDSHS</sequence>
<protein>
    <submittedName>
        <fullName evidence="3">YesL family protein</fullName>
    </submittedName>
</protein>
<evidence type="ECO:0000256" key="2">
    <source>
        <dbReference type="SAM" id="Phobius"/>
    </source>
</evidence>
<keyword evidence="2" id="KW-0472">Membrane</keyword>
<feature type="region of interest" description="Disordered" evidence="1">
    <location>
        <begin position="196"/>
        <end position="217"/>
    </location>
</feature>
<reference evidence="4" key="1">
    <citation type="journal article" date="2019" name="Int. J. Syst. Evol. Microbiol.">
        <title>The Global Catalogue of Microorganisms (GCM) 10K type strain sequencing project: providing services to taxonomists for standard genome sequencing and annotation.</title>
        <authorList>
            <consortium name="The Broad Institute Genomics Platform"/>
            <consortium name="The Broad Institute Genome Sequencing Center for Infectious Disease"/>
            <person name="Wu L."/>
            <person name="Ma J."/>
        </authorList>
    </citation>
    <scope>NUCLEOTIDE SEQUENCE [LARGE SCALE GENOMIC DNA]</scope>
    <source>
        <strain evidence="4">CGMCC 1.12286</strain>
    </source>
</reference>
<dbReference type="Proteomes" id="UP001597079">
    <property type="component" value="Unassembled WGS sequence"/>
</dbReference>
<comment type="caution">
    <text evidence="3">The sequence shown here is derived from an EMBL/GenBank/DDBJ whole genome shotgun (WGS) entry which is preliminary data.</text>
</comment>
<evidence type="ECO:0000313" key="4">
    <source>
        <dbReference type="Proteomes" id="UP001597079"/>
    </source>
</evidence>
<dbReference type="Pfam" id="PF04854">
    <property type="entry name" value="DUF624"/>
    <property type="match status" value="1"/>
</dbReference>
<name>A0ABW4JN01_9BACL</name>
<feature type="compositionally biased region" description="Polar residues" evidence="1">
    <location>
        <begin position="208"/>
        <end position="217"/>
    </location>
</feature>
<feature type="transmembrane region" description="Helical" evidence="2">
    <location>
        <begin position="20"/>
        <end position="42"/>
    </location>
</feature>
<keyword evidence="2" id="KW-0812">Transmembrane</keyword>
<keyword evidence="2" id="KW-1133">Transmembrane helix</keyword>
<proteinExistence type="predicted"/>
<dbReference type="RefSeq" id="WP_377945556.1">
    <property type="nucleotide sequence ID" value="NZ_JBHUCX010000095.1"/>
</dbReference>
<organism evidence="3 4">
    <name type="scientific">Alicyclobacillus fodiniaquatilis</name>
    <dbReference type="NCBI Taxonomy" id="1661150"/>
    <lineage>
        <taxon>Bacteria</taxon>
        <taxon>Bacillati</taxon>
        <taxon>Bacillota</taxon>
        <taxon>Bacilli</taxon>
        <taxon>Bacillales</taxon>
        <taxon>Alicyclobacillaceae</taxon>
        <taxon>Alicyclobacillus</taxon>
    </lineage>
</organism>
<feature type="transmembrane region" description="Helical" evidence="2">
    <location>
        <begin position="70"/>
        <end position="90"/>
    </location>
</feature>
<evidence type="ECO:0000256" key="1">
    <source>
        <dbReference type="SAM" id="MobiDB-lite"/>
    </source>
</evidence>
<dbReference type="InterPro" id="IPR006938">
    <property type="entry name" value="DUF624"/>
</dbReference>